<reference evidence="1 2" key="1">
    <citation type="submission" date="2023-09" db="EMBL/GenBank/DDBJ databases">
        <authorList>
            <person name="Rey-Velasco X."/>
        </authorList>
    </citation>
    <scope>NUCLEOTIDE SEQUENCE [LARGE SCALE GENOMIC DNA]</scope>
    <source>
        <strain evidence="1 2">F363</strain>
    </source>
</reference>
<accession>A0ABU3CET3</accession>
<protein>
    <submittedName>
        <fullName evidence="1">Uncharacterized protein</fullName>
    </submittedName>
</protein>
<organism evidence="1 2">
    <name type="scientific">Autumnicola tepida</name>
    <dbReference type="NCBI Taxonomy" id="3075595"/>
    <lineage>
        <taxon>Bacteria</taxon>
        <taxon>Pseudomonadati</taxon>
        <taxon>Bacteroidota</taxon>
        <taxon>Flavobacteriia</taxon>
        <taxon>Flavobacteriales</taxon>
        <taxon>Flavobacteriaceae</taxon>
        <taxon>Autumnicola</taxon>
    </lineage>
</organism>
<dbReference type="Proteomes" id="UP001262889">
    <property type="component" value="Unassembled WGS sequence"/>
</dbReference>
<dbReference type="EMBL" id="JAVRHQ010000037">
    <property type="protein sequence ID" value="MDT0644854.1"/>
    <property type="molecule type" value="Genomic_DNA"/>
</dbReference>
<comment type="caution">
    <text evidence="1">The sequence shown here is derived from an EMBL/GenBank/DDBJ whole genome shotgun (WGS) entry which is preliminary data.</text>
</comment>
<gene>
    <name evidence="1" type="ORF">RM553_18600</name>
</gene>
<sequence>MFVLGVSAPKRSRPGYPLYLIAVIGGGEDMGYIKEFGKLSNSVPAIPL</sequence>
<proteinExistence type="predicted"/>
<keyword evidence="2" id="KW-1185">Reference proteome</keyword>
<name>A0ABU3CET3_9FLAO</name>
<dbReference type="RefSeq" id="WP_311536467.1">
    <property type="nucleotide sequence ID" value="NZ_JAVRHQ010000037.1"/>
</dbReference>
<evidence type="ECO:0000313" key="1">
    <source>
        <dbReference type="EMBL" id="MDT0644854.1"/>
    </source>
</evidence>
<evidence type="ECO:0000313" key="2">
    <source>
        <dbReference type="Proteomes" id="UP001262889"/>
    </source>
</evidence>